<dbReference type="NCBIfam" id="NF033537">
    <property type="entry name" value="lasso_biosyn_B2"/>
    <property type="match status" value="1"/>
</dbReference>
<feature type="domain" description="Microcin J25-processing protein McjB C-terminal" evidence="1">
    <location>
        <begin position="46"/>
        <end position="143"/>
    </location>
</feature>
<dbReference type="Pfam" id="PF13471">
    <property type="entry name" value="Transglut_core3"/>
    <property type="match status" value="1"/>
</dbReference>
<dbReference type="EMBL" id="JAWUZT010000009">
    <property type="protein sequence ID" value="MDW8515487.1"/>
    <property type="molecule type" value="Genomic_DNA"/>
</dbReference>
<dbReference type="Proteomes" id="UP001284771">
    <property type="component" value="Unassembled WGS sequence"/>
</dbReference>
<evidence type="ECO:0000313" key="3">
    <source>
        <dbReference type="Proteomes" id="UP001284771"/>
    </source>
</evidence>
<reference evidence="3" key="1">
    <citation type="submission" date="2023-07" db="EMBL/GenBank/DDBJ databases">
        <title>Draft genomic sequences of Priestia flexa CCM isolated from the soil of an abandoned mine contaminated by free cyanide in the high Andean zone of Tacna, Peru.</title>
        <authorList>
            <person name="Caceda Quiroz C.J."/>
            <person name="Maraza Chooque G.J."/>
            <person name="Fora Quispe G.L."/>
            <person name="Carpio Mamani M."/>
        </authorList>
    </citation>
    <scope>NUCLEOTIDE SEQUENCE [LARGE SCALE GENOMIC DNA]</scope>
    <source>
        <strain evidence="3">CCM</strain>
    </source>
</reference>
<gene>
    <name evidence="2" type="ORF">RIB56_05010</name>
</gene>
<name>A0ABU4J3A8_9BACI</name>
<organism evidence="2 3">
    <name type="scientific">Priestia flexa</name>
    <dbReference type="NCBI Taxonomy" id="86664"/>
    <lineage>
        <taxon>Bacteria</taxon>
        <taxon>Bacillati</taxon>
        <taxon>Bacillota</taxon>
        <taxon>Bacilli</taxon>
        <taxon>Bacillales</taxon>
        <taxon>Bacillaceae</taxon>
        <taxon>Priestia</taxon>
    </lineage>
</organism>
<evidence type="ECO:0000313" key="2">
    <source>
        <dbReference type="EMBL" id="MDW8515487.1"/>
    </source>
</evidence>
<dbReference type="InterPro" id="IPR053521">
    <property type="entry name" value="McjB-like"/>
</dbReference>
<evidence type="ECO:0000259" key="1">
    <source>
        <dbReference type="Pfam" id="PF13471"/>
    </source>
</evidence>
<comment type="caution">
    <text evidence="2">The sequence shown here is derived from an EMBL/GenBank/DDBJ whole genome shotgun (WGS) entry which is preliminary data.</text>
</comment>
<dbReference type="InterPro" id="IPR032708">
    <property type="entry name" value="McjB_C"/>
</dbReference>
<sequence>MKIWSRCRRFIELERQKKRLFIEAFVYLAWARLMKEKSFEKVALSLHLQMNETSFETEAAHKQTLQNVSDALYAMSGYTFWESQCLVKALAGMKMLEKRNIESTLYLGTAKDEDHQLVAHAWLRSGSFYVSGVEGKERYTVIAKFAKHPMKRRTG</sequence>
<keyword evidence="3" id="KW-1185">Reference proteome</keyword>
<accession>A0ABU4J3A8</accession>
<dbReference type="RefSeq" id="WP_318757297.1">
    <property type="nucleotide sequence ID" value="NZ_JAWUZT010000009.1"/>
</dbReference>
<proteinExistence type="predicted"/>
<protein>
    <submittedName>
        <fullName evidence="2">Lasso peptide biosynthesis B2 protein</fullName>
    </submittedName>
</protein>